<dbReference type="PANTHER" id="PTHR35889">
    <property type="entry name" value="CYCLOINULO-OLIGOSACCHARIDE FRUCTANOTRANSFERASE-RELATED"/>
    <property type="match status" value="1"/>
</dbReference>
<dbReference type="Proteomes" id="UP000217076">
    <property type="component" value="Unassembled WGS sequence"/>
</dbReference>
<organism evidence="1 2">
    <name type="scientific">Roseospirillum parvum</name>
    <dbReference type="NCBI Taxonomy" id="83401"/>
    <lineage>
        <taxon>Bacteria</taxon>
        <taxon>Pseudomonadati</taxon>
        <taxon>Pseudomonadota</taxon>
        <taxon>Alphaproteobacteria</taxon>
        <taxon>Rhodospirillales</taxon>
        <taxon>Rhodospirillaceae</taxon>
        <taxon>Roseospirillum</taxon>
    </lineage>
</organism>
<protein>
    <recommendedName>
        <fullName evidence="3">Cytochrome c domain-containing protein</fullName>
    </recommendedName>
</protein>
<evidence type="ECO:0008006" key="3">
    <source>
        <dbReference type="Google" id="ProtNLM"/>
    </source>
</evidence>
<dbReference type="AlphaFoldDB" id="A0A1G8AJP6"/>
<dbReference type="PANTHER" id="PTHR35889:SF3">
    <property type="entry name" value="F-BOX DOMAIN-CONTAINING PROTEIN"/>
    <property type="match status" value="1"/>
</dbReference>
<proteinExistence type="predicted"/>
<sequence>MSLPYRSSPRRLGVALAAGLLAAIWTPGLAQASSDEHESYMDDHELAVEKLVRKRNIAIPYDYIATLMRLPNAFGEGAACVLCHSSPDPKHSYRGLDLTTCEGIKAGATEPPARPMFEPGDAEHSLLRRRLRNNRMPFGVPFDTPRDSENIQTIKSWIDNGAKDDDFFRQEVLPLFKDRNAFGGMQACTECHMSNQEPPSFHELNMGSHAGIMLGADSVARAQEGLPGVQIVIPGDAEASPLYQRLTENRMPAGIEPNESRDHPNIQILMQWINQGASCD</sequence>
<accession>A0A1G8AJP6</accession>
<dbReference type="EMBL" id="FNCV01000005">
    <property type="protein sequence ID" value="SDH21117.1"/>
    <property type="molecule type" value="Genomic_DNA"/>
</dbReference>
<dbReference type="RefSeq" id="WP_092618418.1">
    <property type="nucleotide sequence ID" value="NZ_FNCV01000005.1"/>
</dbReference>
<reference evidence="2" key="1">
    <citation type="submission" date="2016-10" db="EMBL/GenBank/DDBJ databases">
        <authorList>
            <person name="Varghese N."/>
            <person name="Submissions S."/>
        </authorList>
    </citation>
    <scope>NUCLEOTIDE SEQUENCE [LARGE SCALE GENOMIC DNA]</scope>
    <source>
        <strain evidence="2">930I</strain>
    </source>
</reference>
<evidence type="ECO:0000313" key="1">
    <source>
        <dbReference type="EMBL" id="SDH21117.1"/>
    </source>
</evidence>
<keyword evidence="2" id="KW-1185">Reference proteome</keyword>
<name>A0A1G8AJP6_9PROT</name>
<gene>
    <name evidence="1" type="ORF">SAMN05421742_10515</name>
</gene>
<dbReference type="OrthoDB" id="7345244at2"/>
<evidence type="ECO:0000313" key="2">
    <source>
        <dbReference type="Proteomes" id="UP000217076"/>
    </source>
</evidence>